<feature type="compositionally biased region" description="Basic and acidic residues" evidence="2">
    <location>
        <begin position="69"/>
        <end position="90"/>
    </location>
</feature>
<evidence type="ECO:0000259" key="4">
    <source>
        <dbReference type="Pfam" id="PF05532"/>
    </source>
</evidence>
<dbReference type="Gene3D" id="1.10.1470.10">
    <property type="entry name" value="YjbJ"/>
    <property type="match status" value="1"/>
</dbReference>
<keyword evidence="3" id="KW-0812">Transmembrane</keyword>
<feature type="transmembrane region" description="Helical" evidence="3">
    <location>
        <begin position="261"/>
        <end position="281"/>
    </location>
</feature>
<evidence type="ECO:0000313" key="8">
    <source>
        <dbReference type="Proteomes" id="UP000199140"/>
    </source>
</evidence>
<name>A0AAE8L808_9HYPH</name>
<evidence type="ECO:0000313" key="7">
    <source>
        <dbReference type="Proteomes" id="UP000185487"/>
    </source>
</evidence>
<dbReference type="InterPro" id="IPR008462">
    <property type="entry name" value="CsbD"/>
</dbReference>
<dbReference type="KEGG" id="mphy:MCBMB27_03625"/>
<evidence type="ECO:0000313" key="6">
    <source>
        <dbReference type="EMBL" id="SFH29232.1"/>
    </source>
</evidence>
<dbReference type="EMBL" id="FOPK01000019">
    <property type="protein sequence ID" value="SFH29232.1"/>
    <property type="molecule type" value="Genomic_DNA"/>
</dbReference>
<gene>
    <name evidence="5" type="ORF">MCBMB27_03625</name>
    <name evidence="6" type="ORF">SAMN05192567_11947</name>
</gene>
<accession>A0AAE8L808</accession>
<sequence>MPPRGTPSMATTGRQPPSGLSVTGSIRASPIKPTRRAFQRTVLARPGQSRDGLADRVGAGTDASAGDRTASDALRRRGDVRASDQTADPHRVPIEDVRAGVACGSTDIAFRATPTGQRAIPEWPGSVAEAWTHWTGPLAWNAWRRPPLHPSREGGRLACETAADASPRQDVKGSAMIDTDRITGAARAFGGTVQGSVGDLAGSNRHAVEGRLREAQGTAENLYGQAKDAVRHAADEISDHAAEAYDRSRAYAWEGHQTSVAWPHASLLVAGLAGFGLGLLVSKL</sequence>
<dbReference type="InterPro" id="IPR036629">
    <property type="entry name" value="YjbJ_sf"/>
</dbReference>
<feature type="domain" description="CsbD-like" evidence="4">
    <location>
        <begin position="180"/>
        <end position="232"/>
    </location>
</feature>
<evidence type="ECO:0000256" key="3">
    <source>
        <dbReference type="SAM" id="Phobius"/>
    </source>
</evidence>
<organism evidence="6 8">
    <name type="scientific">Methylobacterium phyllosphaerae</name>
    <dbReference type="NCBI Taxonomy" id="418223"/>
    <lineage>
        <taxon>Bacteria</taxon>
        <taxon>Pseudomonadati</taxon>
        <taxon>Pseudomonadota</taxon>
        <taxon>Alphaproteobacteria</taxon>
        <taxon>Hyphomicrobiales</taxon>
        <taxon>Methylobacteriaceae</taxon>
        <taxon>Methylobacterium</taxon>
    </lineage>
</organism>
<dbReference type="SUPFAM" id="SSF69047">
    <property type="entry name" value="Hypothetical protein YjbJ"/>
    <property type="match status" value="1"/>
</dbReference>
<dbReference type="Proteomes" id="UP000185487">
    <property type="component" value="Chromosome"/>
</dbReference>
<feature type="compositionally biased region" description="Polar residues" evidence="2">
    <location>
        <begin position="8"/>
        <end position="26"/>
    </location>
</feature>
<feature type="region of interest" description="Disordered" evidence="2">
    <location>
        <begin position="1"/>
        <end position="90"/>
    </location>
</feature>
<dbReference type="EMBL" id="CP015367">
    <property type="protein sequence ID" value="APT32916.1"/>
    <property type="molecule type" value="Genomic_DNA"/>
</dbReference>
<evidence type="ECO:0000256" key="2">
    <source>
        <dbReference type="SAM" id="MobiDB-lite"/>
    </source>
</evidence>
<evidence type="ECO:0000256" key="1">
    <source>
        <dbReference type="ARBA" id="ARBA00009129"/>
    </source>
</evidence>
<comment type="similarity">
    <text evidence="1">Belongs to the UPF0337 (CsbD) family.</text>
</comment>
<dbReference type="Proteomes" id="UP000199140">
    <property type="component" value="Unassembled WGS sequence"/>
</dbReference>
<keyword evidence="3" id="KW-1133">Transmembrane helix</keyword>
<keyword evidence="3" id="KW-0472">Membrane</keyword>
<reference evidence="6 8" key="2">
    <citation type="submission" date="2016-10" db="EMBL/GenBank/DDBJ databases">
        <authorList>
            <person name="Varghese N."/>
            <person name="Submissions S."/>
        </authorList>
    </citation>
    <scope>NUCLEOTIDE SEQUENCE [LARGE SCALE GENOMIC DNA]</scope>
    <source>
        <strain evidence="6 8">CBMB27</strain>
    </source>
</reference>
<keyword evidence="7" id="KW-1185">Reference proteome</keyword>
<reference evidence="5 7" key="1">
    <citation type="submission" date="2016-04" db="EMBL/GenBank/DDBJ databases">
        <title>Complete genome sequencing and analysis of CBMB27, Methylobacterium phyllosphaerae isolated from leaf tissues of rice (Oryza sativa L.).</title>
        <authorList>
            <person name="Lee Y."/>
            <person name="Hwangbo K."/>
            <person name="Chung H."/>
            <person name="Yoo J."/>
            <person name="Kim K.Y."/>
            <person name="Sa T.M."/>
            <person name="Um Y."/>
            <person name="Madhaiyan M."/>
        </authorList>
    </citation>
    <scope>NUCLEOTIDE SEQUENCE [LARGE SCALE GENOMIC DNA]</scope>
    <source>
        <strain evidence="5 7">CBMB27</strain>
    </source>
</reference>
<dbReference type="Pfam" id="PF05532">
    <property type="entry name" value="CsbD"/>
    <property type="match status" value="1"/>
</dbReference>
<proteinExistence type="inferred from homology"/>
<evidence type="ECO:0000313" key="5">
    <source>
        <dbReference type="EMBL" id="APT32916.1"/>
    </source>
</evidence>
<protein>
    <submittedName>
        <fullName evidence="5">UPF0337 protein</fullName>
    </submittedName>
    <submittedName>
        <fullName evidence="6">Uncharacterized conserved protein YjbJ, UPF0337 family</fullName>
    </submittedName>
</protein>
<dbReference type="AlphaFoldDB" id="A0AAE8L808"/>